<proteinExistence type="predicted"/>
<evidence type="ECO:0000313" key="3">
    <source>
        <dbReference type="EMBL" id="BDI05256.1"/>
    </source>
</evidence>
<dbReference type="RefSeq" id="WP_251973304.1">
    <property type="nucleotide sequence ID" value="NZ_AP025730.1"/>
</dbReference>
<feature type="coiled-coil region" evidence="1">
    <location>
        <begin position="424"/>
        <end position="451"/>
    </location>
</feature>
<keyword evidence="4" id="KW-1185">Reference proteome</keyword>
<dbReference type="EMBL" id="AP025730">
    <property type="protein sequence ID" value="BDI05256.1"/>
    <property type="molecule type" value="Genomic_DNA"/>
</dbReference>
<accession>A0ABN6PJI7</accession>
<feature type="compositionally biased region" description="Basic and acidic residues" evidence="2">
    <location>
        <begin position="219"/>
        <end position="234"/>
    </location>
</feature>
<feature type="region of interest" description="Disordered" evidence="2">
    <location>
        <begin position="215"/>
        <end position="234"/>
    </location>
</feature>
<evidence type="ECO:0000256" key="1">
    <source>
        <dbReference type="SAM" id="Coils"/>
    </source>
</evidence>
<keyword evidence="1" id="KW-0175">Coiled coil</keyword>
<sequence>METTLHTPSAAAAATASRELVDYNDLPCCPQLETDRICDVVDLRRRLVFPTPVRGPKEQPIKVEVIFHTRFTRCPGPLALGDIAYSTTLLPGEKVRLATTDRRSRFSFDSESKLSWRSEQISEEQYRLRALRAFMADENSVDRGSDRYSEQGKWDFHGDASGSLGFFSASADTNARGSHSASSARDYLREHRAHAEMSDHQSVEATRKAHSVSIGEVSSRSHVEGESEDHFEASSREFRNPNTCHAVTFMFYRLNKLETIKFELLAIERRVLDPVAPAPVAGNPFRAVGQLATIPQELPATSGQRAEVLSRSIAADQQVLVQGITPLPGAARGQVLLGAGSVSIAALAQANLGEGEPLPDELRAKALQFVDAQLMAQGLLQEGGVVSRSLLKEVNYSRTTSLPTAGVIVKSCMDECGICEPRVERREELELERLALQNKLLERQIELLGQAQEYRCCPGVSTEAEPA</sequence>
<organism evidence="3 4">
    <name type="scientific">Sphaerotilus microaerophilus</name>
    <dbReference type="NCBI Taxonomy" id="2914710"/>
    <lineage>
        <taxon>Bacteria</taxon>
        <taxon>Pseudomonadati</taxon>
        <taxon>Pseudomonadota</taxon>
        <taxon>Betaproteobacteria</taxon>
        <taxon>Burkholderiales</taxon>
        <taxon>Sphaerotilaceae</taxon>
        <taxon>Sphaerotilus</taxon>
    </lineage>
</organism>
<evidence type="ECO:0000313" key="4">
    <source>
        <dbReference type="Proteomes" id="UP001057498"/>
    </source>
</evidence>
<dbReference type="Proteomes" id="UP001057498">
    <property type="component" value="Chromosome"/>
</dbReference>
<reference evidence="3" key="1">
    <citation type="submission" date="2022-04" db="EMBL/GenBank/DDBJ databases">
        <title>Whole genome sequence of Sphaerotilus sp. FB-5.</title>
        <authorList>
            <person name="Takeda M."/>
            <person name="Narihara S."/>
            <person name="Akimoto M."/>
            <person name="Akimoto R."/>
            <person name="Nishiyashiki S."/>
            <person name="Murakami T."/>
        </authorList>
    </citation>
    <scope>NUCLEOTIDE SEQUENCE</scope>
    <source>
        <strain evidence="3">FB-5</strain>
    </source>
</reference>
<protein>
    <submittedName>
        <fullName evidence="3">Uncharacterized protein</fullName>
    </submittedName>
</protein>
<name>A0ABN6PJI7_9BURK</name>
<gene>
    <name evidence="3" type="ORF">CATMQ487_22260</name>
</gene>
<evidence type="ECO:0000256" key="2">
    <source>
        <dbReference type="SAM" id="MobiDB-lite"/>
    </source>
</evidence>